<dbReference type="AlphaFoldDB" id="A0AAD2JW67"/>
<accession>A0AAD2JW67</accession>
<proteinExistence type="predicted"/>
<sequence length="82" mass="9235">GCFSKENLKRGLCKLRSEGHRRRCLETAESAAGYDPTSLQFRSRPGYRIISHVAPTARAVLSTLGGRLRTQLCVRVCVWMRV</sequence>
<name>A0AAD2JW67_9AGAR</name>
<evidence type="ECO:0000313" key="1">
    <source>
        <dbReference type="EMBL" id="CAK5265180.1"/>
    </source>
</evidence>
<gene>
    <name evidence="1" type="ORF">MYCIT1_LOCUS5952</name>
</gene>
<dbReference type="EMBL" id="CAVNYO010000082">
    <property type="protein sequence ID" value="CAK5265180.1"/>
    <property type="molecule type" value="Genomic_DNA"/>
</dbReference>
<keyword evidence="2" id="KW-1185">Reference proteome</keyword>
<feature type="non-terminal residue" evidence="1">
    <location>
        <position position="1"/>
    </location>
</feature>
<protein>
    <submittedName>
        <fullName evidence="1">Uncharacterized protein</fullName>
    </submittedName>
</protein>
<comment type="caution">
    <text evidence="1">The sequence shown here is derived from an EMBL/GenBank/DDBJ whole genome shotgun (WGS) entry which is preliminary data.</text>
</comment>
<feature type="non-terminal residue" evidence="1">
    <location>
        <position position="82"/>
    </location>
</feature>
<organism evidence="1 2">
    <name type="scientific">Mycena citricolor</name>
    <dbReference type="NCBI Taxonomy" id="2018698"/>
    <lineage>
        <taxon>Eukaryota</taxon>
        <taxon>Fungi</taxon>
        <taxon>Dikarya</taxon>
        <taxon>Basidiomycota</taxon>
        <taxon>Agaricomycotina</taxon>
        <taxon>Agaricomycetes</taxon>
        <taxon>Agaricomycetidae</taxon>
        <taxon>Agaricales</taxon>
        <taxon>Marasmiineae</taxon>
        <taxon>Mycenaceae</taxon>
        <taxon>Mycena</taxon>
    </lineage>
</organism>
<dbReference type="Proteomes" id="UP001295794">
    <property type="component" value="Unassembled WGS sequence"/>
</dbReference>
<reference evidence="1" key="1">
    <citation type="submission" date="2023-11" db="EMBL/GenBank/DDBJ databases">
        <authorList>
            <person name="De Vega J J."/>
            <person name="De Vega J J."/>
        </authorList>
    </citation>
    <scope>NUCLEOTIDE SEQUENCE</scope>
</reference>
<evidence type="ECO:0000313" key="2">
    <source>
        <dbReference type="Proteomes" id="UP001295794"/>
    </source>
</evidence>